<accession>A0A4R9J613</accession>
<dbReference type="AlphaFoldDB" id="A0A4R9J613"/>
<keyword evidence="2" id="KW-1185">Reference proteome</keyword>
<proteinExistence type="predicted"/>
<dbReference type="Proteomes" id="UP000297871">
    <property type="component" value="Unassembled WGS sequence"/>
</dbReference>
<sequence length="164" mass="19095">MYISITDDDRSFFQEGFVVKFIKDDGTFWVGNFAGGFSNLKCVVEFFDTNYILVCAQGIVYIIDPNILKPIEILFSSIELILKFEDLLILHDPVNVYFLNSNFDYWDSGRISWDGIKELRIENDIIKGLSYDAMDSINEWKEFQIDIRTKEITGGSYRIYGFND</sequence>
<gene>
    <name evidence="1" type="ORF">EHQ52_17030</name>
</gene>
<evidence type="ECO:0000313" key="2">
    <source>
        <dbReference type="Proteomes" id="UP000297871"/>
    </source>
</evidence>
<comment type="caution">
    <text evidence="1">The sequence shown here is derived from an EMBL/GenBank/DDBJ whole genome shotgun (WGS) entry which is preliminary data.</text>
</comment>
<evidence type="ECO:0000313" key="1">
    <source>
        <dbReference type="EMBL" id="TGL31630.1"/>
    </source>
</evidence>
<organism evidence="1 2">
    <name type="scientific">Leptospira koniambonensis</name>
    <dbReference type="NCBI Taxonomy" id="2484950"/>
    <lineage>
        <taxon>Bacteria</taxon>
        <taxon>Pseudomonadati</taxon>
        <taxon>Spirochaetota</taxon>
        <taxon>Spirochaetia</taxon>
        <taxon>Leptospirales</taxon>
        <taxon>Leptospiraceae</taxon>
        <taxon>Leptospira</taxon>
    </lineage>
</organism>
<name>A0A4R9J613_9LEPT</name>
<dbReference type="EMBL" id="RQFY01000007">
    <property type="protein sequence ID" value="TGL31630.1"/>
    <property type="molecule type" value="Genomic_DNA"/>
</dbReference>
<protein>
    <submittedName>
        <fullName evidence="1">Uncharacterized protein</fullName>
    </submittedName>
</protein>
<reference evidence="1" key="1">
    <citation type="journal article" date="2019" name="PLoS Negl. Trop. Dis.">
        <title>Revisiting the worldwide diversity of Leptospira species in the environment.</title>
        <authorList>
            <person name="Vincent A.T."/>
            <person name="Schiettekatte O."/>
            <person name="Bourhy P."/>
            <person name="Veyrier F.J."/>
            <person name="Picardeau M."/>
        </authorList>
    </citation>
    <scope>NUCLEOTIDE SEQUENCE [LARGE SCALE GENOMIC DNA]</scope>
    <source>
        <strain evidence="1">201800265</strain>
    </source>
</reference>